<keyword evidence="5 6" id="KW-0472">Membrane</keyword>
<reference evidence="8" key="1">
    <citation type="submission" date="2020-05" db="EMBL/GenBank/DDBJ databases">
        <authorList>
            <person name="Zeng H."/>
            <person name="Chan Y.K."/>
            <person name="Watt R.M."/>
        </authorList>
    </citation>
    <scope>NUCLEOTIDE SEQUENCE</scope>
    <source>
        <strain evidence="8">ATCC 700773</strain>
    </source>
</reference>
<evidence type="ECO:0000256" key="2">
    <source>
        <dbReference type="ARBA" id="ARBA00007362"/>
    </source>
</evidence>
<comment type="subcellular location">
    <subcellularLocation>
        <location evidence="1">Membrane</location>
        <topology evidence="1">Multi-pass membrane protein</topology>
    </subcellularLocation>
</comment>
<accession>A0A975IBG3</accession>
<dbReference type="InterPro" id="IPR037185">
    <property type="entry name" value="EmrE-like"/>
</dbReference>
<evidence type="ECO:0000256" key="5">
    <source>
        <dbReference type="ARBA" id="ARBA00023136"/>
    </source>
</evidence>
<protein>
    <submittedName>
        <fullName evidence="8">EamA family transporter</fullName>
    </submittedName>
</protein>
<dbReference type="RefSeq" id="WP_210117610.1">
    <property type="nucleotide sequence ID" value="NZ_CP054257.1"/>
</dbReference>
<keyword evidence="4 6" id="KW-1133">Transmembrane helix</keyword>
<dbReference type="InterPro" id="IPR050638">
    <property type="entry name" value="AA-Vitamin_Transporters"/>
</dbReference>
<feature type="transmembrane region" description="Helical" evidence="6">
    <location>
        <begin position="64"/>
        <end position="85"/>
    </location>
</feature>
<sequence length="136" mass="14897">MWKLFAFLSAICAALTSIFAKYGMKDINSTLATAVRTVIVLLLAWSIVFINGNIKALKDLTRMNWLFLILSGLATGASWLCYFKAVQMGEVSKVAPIDKLSIVFTLILSALILHERLTLKTMLGGVLITAGTLLFL</sequence>
<keyword evidence="3 6" id="KW-0812">Transmembrane</keyword>
<evidence type="ECO:0000256" key="4">
    <source>
        <dbReference type="ARBA" id="ARBA00022989"/>
    </source>
</evidence>
<dbReference type="InterPro" id="IPR000620">
    <property type="entry name" value="EamA_dom"/>
</dbReference>
<gene>
    <name evidence="8" type="ORF">HRI96_00540</name>
</gene>
<proteinExistence type="inferred from homology"/>
<evidence type="ECO:0000259" key="7">
    <source>
        <dbReference type="Pfam" id="PF00892"/>
    </source>
</evidence>
<evidence type="ECO:0000256" key="6">
    <source>
        <dbReference type="SAM" id="Phobius"/>
    </source>
</evidence>
<feature type="domain" description="EamA" evidence="7">
    <location>
        <begin position="2"/>
        <end position="135"/>
    </location>
</feature>
<organism evidence="8 9">
    <name type="scientific">Treponema parvum</name>
    <dbReference type="NCBI Taxonomy" id="138851"/>
    <lineage>
        <taxon>Bacteria</taxon>
        <taxon>Pseudomonadati</taxon>
        <taxon>Spirochaetota</taxon>
        <taxon>Spirochaetia</taxon>
        <taxon>Spirochaetales</taxon>
        <taxon>Treponemataceae</taxon>
        <taxon>Treponema</taxon>
    </lineage>
</organism>
<feature type="transmembrane region" description="Helical" evidence="6">
    <location>
        <begin position="30"/>
        <end position="52"/>
    </location>
</feature>
<evidence type="ECO:0000256" key="1">
    <source>
        <dbReference type="ARBA" id="ARBA00004141"/>
    </source>
</evidence>
<dbReference type="Gene3D" id="1.10.3730.20">
    <property type="match status" value="1"/>
</dbReference>
<dbReference type="AlphaFoldDB" id="A0A975IBG3"/>
<reference evidence="8" key="2">
    <citation type="journal article" date="2021" name="Microbiol. Resour. Announc.">
        <title>Complete Genome Sequences of Three Human Oral Treponema parvum Isolates.</title>
        <authorList>
            <person name="Zeng H."/>
            <person name="Watt R.M."/>
        </authorList>
    </citation>
    <scope>NUCLEOTIDE SEQUENCE</scope>
    <source>
        <strain evidence="8">ATCC 700773</strain>
    </source>
</reference>
<feature type="transmembrane region" description="Helical" evidence="6">
    <location>
        <begin position="97"/>
        <end position="113"/>
    </location>
</feature>
<dbReference type="PANTHER" id="PTHR32322">
    <property type="entry name" value="INNER MEMBRANE TRANSPORTER"/>
    <property type="match status" value="1"/>
</dbReference>
<evidence type="ECO:0000313" key="9">
    <source>
        <dbReference type="Proteomes" id="UP000671995"/>
    </source>
</evidence>
<dbReference type="FunFam" id="1.10.3730.20:FF:000009">
    <property type="entry name" value="EamA family transporter"/>
    <property type="match status" value="1"/>
</dbReference>
<evidence type="ECO:0000313" key="8">
    <source>
        <dbReference type="EMBL" id="QTQ10813.1"/>
    </source>
</evidence>
<dbReference type="EMBL" id="CP054257">
    <property type="protein sequence ID" value="QTQ10813.1"/>
    <property type="molecule type" value="Genomic_DNA"/>
</dbReference>
<dbReference type="PANTHER" id="PTHR32322:SF2">
    <property type="entry name" value="EAMA DOMAIN-CONTAINING PROTEIN"/>
    <property type="match status" value="1"/>
</dbReference>
<evidence type="ECO:0000256" key="3">
    <source>
        <dbReference type="ARBA" id="ARBA00022692"/>
    </source>
</evidence>
<dbReference type="Proteomes" id="UP000671995">
    <property type="component" value="Chromosome"/>
</dbReference>
<name>A0A975IBG3_9SPIR</name>
<comment type="similarity">
    <text evidence="2">Belongs to the EamA transporter family.</text>
</comment>
<dbReference type="GO" id="GO:0016020">
    <property type="term" value="C:membrane"/>
    <property type="evidence" value="ECO:0007669"/>
    <property type="project" value="UniProtKB-SubCell"/>
</dbReference>
<dbReference type="SUPFAM" id="SSF103481">
    <property type="entry name" value="Multidrug resistance efflux transporter EmrE"/>
    <property type="match status" value="1"/>
</dbReference>
<dbReference type="Pfam" id="PF00892">
    <property type="entry name" value="EamA"/>
    <property type="match status" value="1"/>
</dbReference>